<dbReference type="EMBL" id="CP022423">
    <property type="protein sequence ID" value="ASM77709.1"/>
    <property type="molecule type" value="Genomic_DNA"/>
</dbReference>
<evidence type="ECO:0000313" key="3">
    <source>
        <dbReference type="Proteomes" id="UP000199729"/>
    </source>
</evidence>
<sequence length="159" mass="17743">MLYQLYETQRALMAPFSEFASASAKLYSHPLSPFTHTPLAQRISAGLDLMHRLAKEYEKPEFGIKSVKVDGVDVAVQEQVVLEKPFCRLIRFKRFTDNPVALADMKNHPVVLLVAPLSGQPLDPAAGHRAQPAARPQGVHHGLDGRTQRARRSRPFPPE</sequence>
<dbReference type="KEGG" id="vff:VITFI_CDS1931"/>
<dbReference type="AlphaFoldDB" id="A0A221KFI0"/>
<dbReference type="RefSeq" id="WP_198301400.1">
    <property type="nucleotide sequence ID" value="NZ_CP022423.1"/>
</dbReference>
<feature type="compositionally biased region" description="Basic residues" evidence="1">
    <location>
        <begin position="148"/>
        <end position="159"/>
    </location>
</feature>
<protein>
    <submittedName>
        <fullName evidence="2">Polyhydroxyalkanoate depolymerase, intracellular</fullName>
    </submittedName>
</protein>
<dbReference type="Proteomes" id="UP000199729">
    <property type="component" value="Chromosome"/>
</dbReference>
<organism evidence="2 3">
    <name type="scientific">Vitreoscilla filiformis</name>
    <dbReference type="NCBI Taxonomy" id="63"/>
    <lineage>
        <taxon>Bacteria</taxon>
        <taxon>Pseudomonadati</taxon>
        <taxon>Pseudomonadota</taxon>
        <taxon>Betaproteobacteria</taxon>
        <taxon>Neisseriales</taxon>
        <taxon>Neisseriaceae</taxon>
        <taxon>Vitreoscilla</taxon>
    </lineage>
</organism>
<feature type="region of interest" description="Disordered" evidence="1">
    <location>
        <begin position="123"/>
        <end position="159"/>
    </location>
</feature>
<keyword evidence="3" id="KW-1185">Reference proteome</keyword>
<reference evidence="2 3" key="1">
    <citation type="submission" date="2017-07" db="EMBL/GenBank/DDBJ databases">
        <title>Complete Genome Sequence of the cosmetic ferment Vitreoscilla filiformis (ATCC15551).</title>
        <authorList>
            <person name="Contreras S."/>
            <person name="Sagory-Zalkind P."/>
            <person name="Blanquart H."/>
            <person name="Iltis A."/>
            <person name="Morand S.C."/>
        </authorList>
    </citation>
    <scope>NUCLEOTIDE SEQUENCE [LARGE SCALE GENOMIC DNA]</scope>
    <source>
        <strain evidence="2 3">ATCC 15551</strain>
    </source>
</reference>
<evidence type="ECO:0000256" key="1">
    <source>
        <dbReference type="SAM" id="MobiDB-lite"/>
    </source>
</evidence>
<accession>A0A221KFI0</accession>
<evidence type="ECO:0000313" key="2">
    <source>
        <dbReference type="EMBL" id="ASM77709.1"/>
    </source>
</evidence>
<proteinExistence type="predicted"/>
<name>A0A221KFI0_VITFI</name>
<gene>
    <name evidence="2" type="ORF">VITFI_CDS1931</name>
</gene>